<feature type="compositionally biased region" description="Polar residues" evidence="3">
    <location>
        <begin position="925"/>
        <end position="937"/>
    </location>
</feature>
<gene>
    <name evidence="5" type="ORF">AO440_002157</name>
</gene>
<feature type="region of interest" description="Disordered" evidence="3">
    <location>
        <begin position="343"/>
        <end position="381"/>
    </location>
</feature>
<feature type="compositionally biased region" description="Basic and acidic residues" evidence="3">
    <location>
        <begin position="66"/>
        <end position="83"/>
    </location>
</feature>
<feature type="region of interest" description="Disordered" evidence="3">
    <location>
        <begin position="120"/>
        <end position="194"/>
    </location>
</feature>
<feature type="region of interest" description="Disordered" evidence="3">
    <location>
        <begin position="612"/>
        <end position="723"/>
    </location>
</feature>
<dbReference type="VEuPathDB" id="FungiDB:B1J91_H06215g"/>
<accession>A0A0W0CYL6</accession>
<dbReference type="AlphaFoldDB" id="A0A0W0CYL6"/>
<sequence length="970" mass="106604">MSSKETIPMHQRSQNVAELLTVLMDINKINGGDSTTAEKMKVHAKSFEAALFEKSSSKEEYQKTMKSKIDAMRSTRDKRKRESVGSASMMANLGQDGTNNNNNNNNNNLNMAASFMGGDMFGRNQSPAQNSNANTNLNTNVGPGVNGPNGNDGTANPQMFMNQQAQARQQAAARQLKNRQMGGSSAQQQQLTQQQQQLLNQMRVAPIPKELLQHEQRALLQEAMEACKNFQKTHFGGQMSDANKQAFIKKFINSKALKKLEAMRMAQGGNNNANLNKGQADMLQRQQANMQMNQQQQRAAQNQRRGPVMNDAVSQGYNNQMNSAADSTMNNSNQPMNIGNNGVNMIPNQSQQQQTNRLKEQTPQQPQQRIQSNRSVPMLNPTPEDVEVVRRISAEAAKTQLRLTDLTNSLTPQERDEIKKRLQKNQQLFAQVSSYAPQVYLFTKSESFLKEVLQLRIFIKEILEKCSKGIYVVKLDTVDKLVIKYQKYWESMKIQLLRRQQLLQQQQQQQQQQGMDPNRAQNSQQQQQQNQANMQQARNRKPTKNQTTPAIAASVAMNMNDKGASMSPALQKAGSAVPNFAQQMSPNMTPGTIPPTNVLSPHSQSHIPMVSPTMAKAASAAALKNDTASSSRRGSTKPRGKSTAPVTGKKTSNAPTPQVVPATVPSTTNLSAAGTPNIRNKSATPLTAGLSPKSTIRSNSNTALASAKTPSPMTVSIPQPGNSSVFKKEEEYLSKLQLRKEEIRFRQKQRLDILSSSPVDLFLTTVADCLGINDEEIELINKIPETTADNINNTGKKKLTKAAQKLRDKEILNVSIQVGKKDKLIMSSKAPDKVMNYSIGAMSLAAVFKNLSSTGSLNNIALSGSNATTSKDIGNIYSHTGGVKRKFDEVEISPNSNGSPSASIMSESKKIKIDSPEDMFVTHSSEAAKGTNNSSLMDSGKEGSCKSMAGSATEVNDTNIWDWNFWTSIE</sequence>
<feature type="region of interest" description="Disordered" evidence="3">
    <location>
        <begin position="508"/>
        <end position="547"/>
    </location>
</feature>
<feature type="compositionally biased region" description="Polar residues" evidence="3">
    <location>
        <begin position="152"/>
        <end position="162"/>
    </location>
</feature>
<protein>
    <submittedName>
        <fullName evidence="5">Mediator of RNA polymerase II transcription subunit 15</fullName>
    </submittedName>
</protein>
<evidence type="ECO:0000256" key="3">
    <source>
        <dbReference type="SAM" id="MobiDB-lite"/>
    </source>
</evidence>
<evidence type="ECO:0000313" key="6">
    <source>
        <dbReference type="Proteomes" id="UP000054886"/>
    </source>
</evidence>
<feature type="domain" description="Mediator complex subunit 15 KIX" evidence="4">
    <location>
        <begin position="4"/>
        <end position="82"/>
    </location>
</feature>
<name>A0A0W0CYL6_CANGB</name>
<dbReference type="SUPFAM" id="SSF47040">
    <property type="entry name" value="Kix domain of CBP (creb binding protein)"/>
    <property type="match status" value="1"/>
</dbReference>
<feature type="compositionally biased region" description="Polar residues" evidence="3">
    <location>
        <begin position="692"/>
        <end position="723"/>
    </location>
</feature>
<proteinExistence type="predicted"/>
<dbReference type="VEuPathDB" id="FungiDB:GWK60_H06127"/>
<dbReference type="GO" id="GO:0003712">
    <property type="term" value="F:transcription coregulator activity"/>
    <property type="evidence" value="ECO:0007669"/>
    <property type="project" value="InterPro"/>
</dbReference>
<feature type="compositionally biased region" description="Low complexity" evidence="3">
    <location>
        <begin position="655"/>
        <end position="668"/>
    </location>
</feature>
<feature type="compositionally biased region" description="Low complexity" evidence="3">
    <location>
        <begin position="508"/>
        <end position="537"/>
    </location>
</feature>
<dbReference type="Pfam" id="PF16987">
    <property type="entry name" value="KIX_2"/>
    <property type="match status" value="1"/>
</dbReference>
<feature type="compositionally biased region" description="Low complexity" evidence="3">
    <location>
        <begin position="163"/>
        <end position="175"/>
    </location>
</feature>
<comment type="subcellular location">
    <subcellularLocation>
        <location evidence="1">Nucleus</location>
    </subcellularLocation>
</comment>
<feature type="compositionally biased region" description="Polar residues" evidence="3">
    <location>
        <begin position="669"/>
        <end position="685"/>
    </location>
</feature>
<reference evidence="5 6" key="1">
    <citation type="submission" date="2015-10" db="EMBL/GenBank/DDBJ databases">
        <title>Draft genomes sequences of Candida glabrata isolates 1A, 1B, 2A, 2B, 3A and 3B.</title>
        <authorList>
            <person name="Haavelsrud O.E."/>
            <person name="Gaustad P."/>
        </authorList>
    </citation>
    <scope>NUCLEOTIDE SEQUENCE [LARGE SCALE GENOMIC DNA]</scope>
    <source>
        <strain evidence="5">910700640</strain>
    </source>
</reference>
<comment type="caution">
    <text evidence="5">The sequence shown here is derived from an EMBL/GenBank/DDBJ whole genome shotgun (WGS) entry which is preliminary data.</text>
</comment>
<feature type="region of interest" description="Disordered" evidence="3">
    <location>
        <begin position="66"/>
        <end position="108"/>
    </location>
</feature>
<dbReference type="Gene3D" id="1.10.246.20">
    <property type="entry name" value="Coactivator CBP, KIX domain"/>
    <property type="match status" value="1"/>
</dbReference>
<organism evidence="5 6">
    <name type="scientific">Candida glabrata</name>
    <name type="common">Yeast</name>
    <name type="synonym">Torulopsis glabrata</name>
    <dbReference type="NCBI Taxonomy" id="5478"/>
    <lineage>
        <taxon>Eukaryota</taxon>
        <taxon>Fungi</taxon>
        <taxon>Dikarya</taxon>
        <taxon>Ascomycota</taxon>
        <taxon>Saccharomycotina</taxon>
        <taxon>Saccharomycetes</taxon>
        <taxon>Saccharomycetales</taxon>
        <taxon>Saccharomycetaceae</taxon>
        <taxon>Nakaseomyces</taxon>
    </lineage>
</organism>
<dbReference type="Proteomes" id="UP000054886">
    <property type="component" value="Unassembled WGS sequence"/>
</dbReference>
<feature type="region of interest" description="Disordered" evidence="3">
    <location>
        <begin position="925"/>
        <end position="950"/>
    </location>
</feature>
<evidence type="ECO:0000256" key="2">
    <source>
        <dbReference type="ARBA" id="ARBA00023242"/>
    </source>
</evidence>
<feature type="compositionally biased region" description="Low complexity" evidence="3">
    <location>
        <begin position="99"/>
        <end position="108"/>
    </location>
</feature>
<dbReference type="EMBL" id="LLZZ01000116">
    <property type="protein sequence ID" value="KTB04675.1"/>
    <property type="molecule type" value="Genomic_DNA"/>
</dbReference>
<keyword evidence="2" id="KW-0539">Nucleus</keyword>
<evidence type="ECO:0000256" key="1">
    <source>
        <dbReference type="ARBA" id="ARBA00004123"/>
    </source>
</evidence>
<dbReference type="InterPro" id="IPR008626">
    <property type="entry name" value="Mediator_Med15_fun"/>
</dbReference>
<dbReference type="GO" id="GO:0016592">
    <property type="term" value="C:mediator complex"/>
    <property type="evidence" value="ECO:0007669"/>
    <property type="project" value="InterPro"/>
</dbReference>
<feature type="compositionally biased region" description="Polar residues" evidence="3">
    <location>
        <begin position="343"/>
        <end position="356"/>
    </location>
</feature>
<dbReference type="InterPro" id="IPR036546">
    <property type="entry name" value="MED15_KIX"/>
</dbReference>
<dbReference type="Pfam" id="PF05397">
    <property type="entry name" value="Med15_fungi"/>
    <property type="match status" value="1"/>
</dbReference>
<feature type="compositionally biased region" description="Low complexity" evidence="3">
    <location>
        <begin position="361"/>
        <end position="371"/>
    </location>
</feature>
<dbReference type="InterPro" id="IPR036529">
    <property type="entry name" value="KIX_dom_sf"/>
</dbReference>
<dbReference type="VEuPathDB" id="FungiDB:CAGL0H06215g"/>
<evidence type="ECO:0000313" key="5">
    <source>
        <dbReference type="EMBL" id="KTB04675.1"/>
    </source>
</evidence>
<evidence type="ECO:0000259" key="4">
    <source>
        <dbReference type="Pfam" id="PF16987"/>
    </source>
</evidence>
<feature type="compositionally biased region" description="Low complexity" evidence="3">
    <location>
        <begin position="130"/>
        <end position="151"/>
    </location>
</feature>
<dbReference type="GO" id="GO:0006357">
    <property type="term" value="P:regulation of transcription by RNA polymerase II"/>
    <property type="evidence" value="ECO:0007669"/>
    <property type="project" value="InterPro"/>
</dbReference>
<dbReference type="VEuPathDB" id="FungiDB:GVI51_H06061"/>